<dbReference type="PANTHER" id="PTHR38445:SF12">
    <property type="entry name" value="GNTR-FAMILY TRANSCRIPTIONAL REGULATOR"/>
    <property type="match status" value="1"/>
</dbReference>
<dbReference type="SMART" id="SM00345">
    <property type="entry name" value="HTH_GNTR"/>
    <property type="match status" value="1"/>
</dbReference>
<organism evidence="5 6">
    <name type="scientific">Cerasibacillus quisquiliarum</name>
    <dbReference type="NCBI Taxonomy" id="227865"/>
    <lineage>
        <taxon>Bacteria</taxon>
        <taxon>Bacillati</taxon>
        <taxon>Bacillota</taxon>
        <taxon>Bacilli</taxon>
        <taxon>Bacillales</taxon>
        <taxon>Bacillaceae</taxon>
        <taxon>Cerasibacillus</taxon>
    </lineage>
</organism>
<gene>
    <name evidence="5" type="ORF">CQU01_15600</name>
</gene>
<evidence type="ECO:0000313" key="6">
    <source>
        <dbReference type="Proteomes" id="UP000321491"/>
    </source>
</evidence>
<sequence length="135" mass="15208">MTDMLIQLDMESKEPLYTQLRNQIVEGIASYQLKPGDALPSVRTLAQDIGINLHTVNKAYKQLEQEGFLIIQRQKGALIHPGGVPKADDRYLHELTNVLKPIIAEAKCRGIAYEQFTTICQEIYLSLHKKGDNTS</sequence>
<keyword evidence="1" id="KW-0805">Transcription regulation</keyword>
<dbReference type="InterPro" id="IPR036390">
    <property type="entry name" value="WH_DNA-bd_sf"/>
</dbReference>
<accession>A0A511V1U7</accession>
<dbReference type="InterPro" id="IPR000524">
    <property type="entry name" value="Tscrpt_reg_HTH_GntR"/>
</dbReference>
<reference evidence="5 6" key="1">
    <citation type="submission" date="2019-07" db="EMBL/GenBank/DDBJ databases">
        <title>Whole genome shotgun sequence of Cerasibacillus quisquiliarum NBRC 102429.</title>
        <authorList>
            <person name="Hosoyama A."/>
            <person name="Uohara A."/>
            <person name="Ohji S."/>
            <person name="Ichikawa N."/>
        </authorList>
    </citation>
    <scope>NUCLEOTIDE SEQUENCE [LARGE SCALE GENOMIC DNA]</scope>
    <source>
        <strain evidence="5 6">NBRC 102429</strain>
    </source>
</reference>
<dbReference type="AlphaFoldDB" id="A0A511V1U7"/>
<evidence type="ECO:0000313" key="5">
    <source>
        <dbReference type="EMBL" id="GEN31322.1"/>
    </source>
</evidence>
<dbReference type="PANTHER" id="PTHR38445">
    <property type="entry name" value="HTH-TYPE TRANSCRIPTIONAL REPRESSOR YTRA"/>
    <property type="match status" value="1"/>
</dbReference>
<protein>
    <submittedName>
        <fullName evidence="5">GntR family transcriptional regulator</fullName>
    </submittedName>
</protein>
<evidence type="ECO:0000259" key="4">
    <source>
        <dbReference type="PROSITE" id="PS50949"/>
    </source>
</evidence>
<dbReference type="Pfam" id="PF00392">
    <property type="entry name" value="GntR"/>
    <property type="match status" value="1"/>
</dbReference>
<dbReference type="SUPFAM" id="SSF46785">
    <property type="entry name" value="Winged helix' DNA-binding domain"/>
    <property type="match status" value="1"/>
</dbReference>
<keyword evidence="6" id="KW-1185">Reference proteome</keyword>
<dbReference type="Proteomes" id="UP000321491">
    <property type="component" value="Unassembled WGS sequence"/>
</dbReference>
<dbReference type="Gene3D" id="1.10.10.10">
    <property type="entry name" value="Winged helix-like DNA-binding domain superfamily/Winged helix DNA-binding domain"/>
    <property type="match status" value="1"/>
</dbReference>
<dbReference type="EMBL" id="BJXW01000014">
    <property type="protein sequence ID" value="GEN31322.1"/>
    <property type="molecule type" value="Genomic_DNA"/>
</dbReference>
<dbReference type="CDD" id="cd07377">
    <property type="entry name" value="WHTH_GntR"/>
    <property type="match status" value="1"/>
</dbReference>
<feature type="domain" description="HTH gntR-type" evidence="4">
    <location>
        <begin position="14"/>
        <end position="82"/>
    </location>
</feature>
<comment type="caution">
    <text evidence="5">The sequence shown here is derived from an EMBL/GenBank/DDBJ whole genome shotgun (WGS) entry which is preliminary data.</text>
</comment>
<proteinExistence type="predicted"/>
<name>A0A511V1U7_9BACI</name>
<dbReference type="PROSITE" id="PS50949">
    <property type="entry name" value="HTH_GNTR"/>
    <property type="match status" value="1"/>
</dbReference>
<keyword evidence="2" id="KW-0238">DNA-binding</keyword>
<evidence type="ECO:0000256" key="2">
    <source>
        <dbReference type="ARBA" id="ARBA00023125"/>
    </source>
</evidence>
<dbReference type="InterPro" id="IPR036388">
    <property type="entry name" value="WH-like_DNA-bd_sf"/>
</dbReference>
<evidence type="ECO:0000256" key="3">
    <source>
        <dbReference type="ARBA" id="ARBA00023163"/>
    </source>
</evidence>
<dbReference type="GO" id="GO:0003677">
    <property type="term" value="F:DNA binding"/>
    <property type="evidence" value="ECO:0007669"/>
    <property type="project" value="UniProtKB-KW"/>
</dbReference>
<evidence type="ECO:0000256" key="1">
    <source>
        <dbReference type="ARBA" id="ARBA00023015"/>
    </source>
</evidence>
<dbReference type="GO" id="GO:0003700">
    <property type="term" value="F:DNA-binding transcription factor activity"/>
    <property type="evidence" value="ECO:0007669"/>
    <property type="project" value="InterPro"/>
</dbReference>
<keyword evidence="3" id="KW-0804">Transcription</keyword>